<dbReference type="Pfam" id="PF03133">
    <property type="entry name" value="TTL"/>
    <property type="match status" value="2"/>
</dbReference>
<evidence type="ECO:0000313" key="2">
    <source>
        <dbReference type="EMBL" id="CRK91764.1"/>
    </source>
</evidence>
<feature type="compositionally biased region" description="Polar residues" evidence="1">
    <location>
        <begin position="7"/>
        <end position="19"/>
    </location>
</feature>
<proteinExistence type="predicted"/>
<dbReference type="PROSITE" id="PS51221">
    <property type="entry name" value="TTL"/>
    <property type="match status" value="2"/>
</dbReference>
<name>A0A1J1HWN1_9DIPT</name>
<evidence type="ECO:0000256" key="1">
    <source>
        <dbReference type="SAM" id="MobiDB-lite"/>
    </source>
</evidence>
<dbReference type="PANTHER" id="PTHR47113:SF1">
    <property type="entry name" value="LD09343P"/>
    <property type="match status" value="1"/>
</dbReference>
<dbReference type="EMBL" id="CVRI01000021">
    <property type="protein sequence ID" value="CRK91764.1"/>
    <property type="molecule type" value="Genomic_DNA"/>
</dbReference>
<dbReference type="InterPro" id="IPR053317">
    <property type="entry name" value="Tubulin_polyglutamylase"/>
</dbReference>
<dbReference type="OrthoDB" id="7788932at2759"/>
<sequence>MQESHDFLSTSNQSFPNTEENSRKQPKFCLFKIDNNTRRFESIRHVIEKLGYQEVPLHPHDLHYDWDFIWSFPGLPRLKLNYSNLKDHQKINHIPGISFIIQKSNLATNTDSKYVPKGFENELSMQRYAKEHPDAKFVRKNKANRGVSIVTIKEMNFTSSGKYFDDSFAQVFVEDPYLINGHKFDLNMYAGISSIDPLRVYYYDKTYNLRFCEKPYNPNNFDDPDTYVITDNYIPGLRFPFIKKITDHGYLEKEPIQLHFMKQGINPKIIDDQIEDAISTIVLQKAPKMLKKVEELNAANGKYHFFELVRFDFMLDAKLKLHLMEVNMSPNLEAYPKRRGQKIIYENVVYNFLNLVGMGTTISDKNVGQFTEDESRFVLNDHSISVTPDICLNRPCNETCDSTQCDLCLNCMSDSFKYDLKLAFWEHMNMGEFRRVVPPPNSFPNTEENSRKQLKFCLFKTDNNTKRFESIRNVIEKLGYQEVPLHPHAPHYDWDFIWSYHGISPLNLNFSNWKDHQRHNHIPGMPFLTLKSNLATYTDSKYVPKGFEDKLSIQRYAKDHPDVRFVRKNKANRGVSIVTVEEMNFTRSNNIREEFFAQVFVEDPYLINGHKFDLNMYAGISSIDPLRVYYYDKTYNLRFCEKPYNPNNFDDPDTYVITDNYIPGLRFPFIKKITDHGYLEKEPIQLHFMKQGINPKIIDDQIEDAISTIVLQKAPKMLKKVEELNAANGKYHFFELVRFDFMLDAKLKLHLMEVNMSPNLEAYPKRRGQKIIYENVVYNFLNLVGMGTTISDKSVGQFTEDESRFVLNDHSISVTPDICLNRPCNETCASSQCDLCLNCMSDSFKYDLKLAFWEHMNMGEFRRVVPPPNINLLETNSIYWKNLSPTNTLYAKWLIEMCKKNSRFC</sequence>
<dbReference type="SUPFAM" id="SSF56059">
    <property type="entry name" value="Glutathione synthetase ATP-binding domain-like"/>
    <property type="match status" value="2"/>
</dbReference>
<protein>
    <submittedName>
        <fullName evidence="2">CLUMA_CG005398, isoform A</fullName>
    </submittedName>
</protein>
<feature type="region of interest" description="Disordered" evidence="1">
    <location>
        <begin position="1"/>
        <end position="21"/>
    </location>
</feature>
<dbReference type="PANTHER" id="PTHR47113">
    <property type="entry name" value="LD09343P"/>
    <property type="match status" value="1"/>
</dbReference>
<dbReference type="Gene3D" id="3.30.470.20">
    <property type="entry name" value="ATP-grasp fold, B domain"/>
    <property type="match status" value="2"/>
</dbReference>
<evidence type="ECO:0000313" key="3">
    <source>
        <dbReference type="Proteomes" id="UP000183832"/>
    </source>
</evidence>
<gene>
    <name evidence="2" type="ORF">CLUMA_CG005398</name>
</gene>
<dbReference type="Proteomes" id="UP000183832">
    <property type="component" value="Unassembled WGS sequence"/>
</dbReference>
<reference evidence="2 3" key="1">
    <citation type="submission" date="2015-04" db="EMBL/GenBank/DDBJ databases">
        <authorList>
            <person name="Syromyatnikov M.Y."/>
            <person name="Popov V.N."/>
        </authorList>
    </citation>
    <scope>NUCLEOTIDE SEQUENCE [LARGE SCALE GENOMIC DNA]</scope>
</reference>
<keyword evidence="3" id="KW-1185">Reference proteome</keyword>
<organism evidence="2 3">
    <name type="scientific">Clunio marinus</name>
    <dbReference type="NCBI Taxonomy" id="568069"/>
    <lineage>
        <taxon>Eukaryota</taxon>
        <taxon>Metazoa</taxon>
        <taxon>Ecdysozoa</taxon>
        <taxon>Arthropoda</taxon>
        <taxon>Hexapoda</taxon>
        <taxon>Insecta</taxon>
        <taxon>Pterygota</taxon>
        <taxon>Neoptera</taxon>
        <taxon>Endopterygota</taxon>
        <taxon>Diptera</taxon>
        <taxon>Nematocera</taxon>
        <taxon>Chironomoidea</taxon>
        <taxon>Chironomidae</taxon>
        <taxon>Clunio</taxon>
    </lineage>
</organism>
<accession>A0A1J1HWN1</accession>
<dbReference type="InterPro" id="IPR004344">
    <property type="entry name" value="TTL/TTLL_fam"/>
</dbReference>
<dbReference type="AlphaFoldDB" id="A0A1J1HWN1"/>